<gene>
    <name evidence="15" type="ORF">SAMN05660831_02317</name>
</gene>
<dbReference type="RefSeq" id="WP_093428935.1">
    <property type="nucleotide sequence ID" value="NZ_FOMJ01000009.1"/>
</dbReference>
<dbReference type="PANTHER" id="PTHR32089">
    <property type="entry name" value="METHYL-ACCEPTING CHEMOTAXIS PROTEIN MCPB"/>
    <property type="match status" value="1"/>
</dbReference>
<dbReference type="PROSITE" id="PS50111">
    <property type="entry name" value="CHEMOTAXIS_TRANSDUC_2"/>
    <property type="match status" value="1"/>
</dbReference>
<evidence type="ECO:0000256" key="2">
    <source>
        <dbReference type="ARBA" id="ARBA00022475"/>
    </source>
</evidence>
<evidence type="ECO:0000256" key="6">
    <source>
        <dbReference type="ARBA" id="ARBA00022692"/>
    </source>
</evidence>
<protein>
    <submittedName>
        <fullName evidence="15">Methyl-accepting chemotaxis sensory transducer with Pas/Pac sensor</fullName>
    </submittedName>
</protein>
<keyword evidence="2" id="KW-1003">Cell membrane</keyword>
<dbReference type="InterPro" id="IPR013655">
    <property type="entry name" value="PAS_fold_3"/>
</dbReference>
<feature type="domain" description="PAS" evidence="14">
    <location>
        <begin position="25"/>
        <end position="60"/>
    </location>
</feature>
<dbReference type="GO" id="GO:0005886">
    <property type="term" value="C:plasma membrane"/>
    <property type="evidence" value="ECO:0007669"/>
    <property type="project" value="UniProtKB-SubCell"/>
</dbReference>
<dbReference type="CDD" id="cd00130">
    <property type="entry name" value="PAS"/>
    <property type="match status" value="1"/>
</dbReference>
<dbReference type="PROSITE" id="PS50112">
    <property type="entry name" value="PAS"/>
    <property type="match status" value="1"/>
</dbReference>
<evidence type="ECO:0000256" key="1">
    <source>
        <dbReference type="ARBA" id="ARBA00004429"/>
    </source>
</evidence>
<evidence type="ECO:0000256" key="7">
    <source>
        <dbReference type="ARBA" id="ARBA00022989"/>
    </source>
</evidence>
<dbReference type="FunFam" id="1.10.287.950:FF:000001">
    <property type="entry name" value="Methyl-accepting chemotaxis sensory transducer"/>
    <property type="match status" value="1"/>
</dbReference>
<evidence type="ECO:0000256" key="3">
    <source>
        <dbReference type="ARBA" id="ARBA00022481"/>
    </source>
</evidence>
<name>A0A1I1VDD9_9GAMM</name>
<evidence type="ECO:0000256" key="12">
    <source>
        <dbReference type="SAM" id="Phobius"/>
    </source>
</evidence>
<evidence type="ECO:0000259" key="14">
    <source>
        <dbReference type="PROSITE" id="PS50112"/>
    </source>
</evidence>
<keyword evidence="5" id="KW-0997">Cell inner membrane</keyword>
<dbReference type="GO" id="GO:0052131">
    <property type="term" value="P:positive aerotaxis"/>
    <property type="evidence" value="ECO:0007669"/>
    <property type="project" value="UniProtKB-ARBA"/>
</dbReference>
<feature type="transmembrane region" description="Helical" evidence="12">
    <location>
        <begin position="178"/>
        <end position="198"/>
    </location>
</feature>
<keyword evidence="8 12" id="KW-0472">Membrane</keyword>
<dbReference type="GO" id="GO:0004888">
    <property type="term" value="F:transmembrane signaling receptor activity"/>
    <property type="evidence" value="ECO:0007669"/>
    <property type="project" value="InterPro"/>
</dbReference>
<dbReference type="NCBIfam" id="TIGR00229">
    <property type="entry name" value="sensory_box"/>
    <property type="match status" value="1"/>
</dbReference>
<evidence type="ECO:0000259" key="13">
    <source>
        <dbReference type="PROSITE" id="PS50111"/>
    </source>
</evidence>
<dbReference type="GO" id="GO:0007165">
    <property type="term" value="P:signal transduction"/>
    <property type="evidence" value="ECO:0007669"/>
    <property type="project" value="UniProtKB-KW"/>
</dbReference>
<dbReference type="InterPro" id="IPR000014">
    <property type="entry name" value="PAS"/>
</dbReference>
<feature type="domain" description="Methyl-accepting transducer" evidence="13">
    <location>
        <begin position="254"/>
        <end position="490"/>
    </location>
</feature>
<reference evidence="15 16" key="1">
    <citation type="submission" date="2016-10" db="EMBL/GenBank/DDBJ databases">
        <authorList>
            <person name="de Groot N.N."/>
        </authorList>
    </citation>
    <scope>NUCLEOTIDE SEQUENCE [LARGE SCALE GENOMIC DNA]</scope>
    <source>
        <strain evidence="15 16">HL3</strain>
    </source>
</reference>
<comment type="subcellular location">
    <subcellularLocation>
        <location evidence="1">Cell inner membrane</location>
        <topology evidence="1">Multi-pass membrane protein</topology>
    </subcellularLocation>
</comment>
<dbReference type="InterPro" id="IPR004090">
    <property type="entry name" value="Chemotax_Me-accpt_rcpt"/>
</dbReference>
<dbReference type="PRINTS" id="PR00260">
    <property type="entry name" value="CHEMTRNSDUCR"/>
</dbReference>
<dbReference type="InterPro" id="IPR035965">
    <property type="entry name" value="PAS-like_dom_sf"/>
</dbReference>
<dbReference type="Gene3D" id="1.10.287.950">
    <property type="entry name" value="Methyl-accepting chemotaxis protein"/>
    <property type="match status" value="1"/>
</dbReference>
<dbReference type="Pfam" id="PF00015">
    <property type="entry name" value="MCPsignal"/>
    <property type="match status" value="1"/>
</dbReference>
<evidence type="ECO:0000256" key="9">
    <source>
        <dbReference type="ARBA" id="ARBA00023224"/>
    </source>
</evidence>
<accession>A0A1I1VDD9</accession>
<keyword evidence="4" id="KW-0145">Chemotaxis</keyword>
<evidence type="ECO:0000313" key="15">
    <source>
        <dbReference type="EMBL" id="SFD79988.1"/>
    </source>
</evidence>
<dbReference type="EMBL" id="FOMJ01000009">
    <property type="protein sequence ID" value="SFD79988.1"/>
    <property type="molecule type" value="Genomic_DNA"/>
</dbReference>
<dbReference type="SUPFAM" id="SSF55785">
    <property type="entry name" value="PYP-like sensor domain (PAS domain)"/>
    <property type="match status" value="1"/>
</dbReference>
<dbReference type="OrthoDB" id="9781845at2"/>
<keyword evidence="9 11" id="KW-0807">Transducer</keyword>
<dbReference type="PANTHER" id="PTHR32089:SF74">
    <property type="entry name" value="METHYL-ACCEPTING CHEMOTAXIS PROTEIN AER"/>
    <property type="match status" value="1"/>
</dbReference>
<evidence type="ECO:0000256" key="5">
    <source>
        <dbReference type="ARBA" id="ARBA00022519"/>
    </source>
</evidence>
<evidence type="ECO:0000256" key="11">
    <source>
        <dbReference type="PROSITE-ProRule" id="PRU00284"/>
    </source>
</evidence>
<dbReference type="AlphaFoldDB" id="A0A1I1VDD9"/>
<dbReference type="Gene3D" id="3.30.450.20">
    <property type="entry name" value="PAS domain"/>
    <property type="match status" value="1"/>
</dbReference>
<keyword evidence="16" id="KW-1185">Reference proteome</keyword>
<dbReference type="SMART" id="SM00086">
    <property type="entry name" value="PAC"/>
    <property type="match status" value="1"/>
</dbReference>
<dbReference type="InterPro" id="IPR001610">
    <property type="entry name" value="PAC"/>
</dbReference>
<evidence type="ECO:0000256" key="8">
    <source>
        <dbReference type="ARBA" id="ARBA00023136"/>
    </source>
</evidence>
<dbReference type="Proteomes" id="UP000198611">
    <property type="component" value="Unassembled WGS sequence"/>
</dbReference>
<keyword evidence="3" id="KW-0488">Methylation</keyword>
<keyword evidence="6 12" id="KW-0812">Transmembrane</keyword>
<evidence type="ECO:0000256" key="10">
    <source>
        <dbReference type="ARBA" id="ARBA00029447"/>
    </source>
</evidence>
<sequence>MKRNEPVTQREYDYSARANILSTTDLKGIITYVNGDFIEIAGFEESELVGKNHNVVRHPDMPPAAFEDLWSHLKAGQPWMGMVKNRRKDGDHYWVDAYVMPVADESGNVVEYQSVRTKPEREHVDWAESVYKKLWAGRTPLALRLGKWLGLQTRLFTGLVVAMLPQMAVALTPAAESWPVAVGAALLSLGLALGVVWVTMRPVCAVVAATQSIADDPLMQYVYTGRVDELGQIRLAIKMLQQESQAIAGRIADTAEVLQGATDSLEEDATTARRSMNEQGDQTEQVASAVNEMASSIEEVARNAGEASNAAGSATERVGEGRSVVSDAATTVERMADEVERAATALERLAGNADEAGTILDAIREIADQTNLLALNAAIEAARAGEAGRGFAVVADEVRTLAQRTQESTTKIQNIVEGLQGGAREAVETMGSGREQARAGAEGARNADTALGAINDAVATINDMNAQIASAAEEQSSVAEEVNRSVTAIQQSSQATAGSVAHVDEAAGTIGQRTRELHRLAEQFRTRWARGAI</sequence>
<comment type="similarity">
    <text evidence="10">Belongs to the methyl-accepting chemotaxis (MCP) protein family.</text>
</comment>
<dbReference type="InterPro" id="IPR004089">
    <property type="entry name" value="MCPsignal_dom"/>
</dbReference>
<dbReference type="SUPFAM" id="SSF58104">
    <property type="entry name" value="Methyl-accepting chemotaxis protein (MCP) signaling domain"/>
    <property type="match status" value="1"/>
</dbReference>
<proteinExistence type="inferred from homology"/>
<dbReference type="SMART" id="SM00283">
    <property type="entry name" value="MA"/>
    <property type="match status" value="1"/>
</dbReference>
<dbReference type="Pfam" id="PF08447">
    <property type="entry name" value="PAS_3"/>
    <property type="match status" value="1"/>
</dbReference>
<evidence type="ECO:0000313" key="16">
    <source>
        <dbReference type="Proteomes" id="UP000198611"/>
    </source>
</evidence>
<dbReference type="FunFam" id="3.30.450.20:FF:000046">
    <property type="entry name" value="Aerotaxis sensor receptor"/>
    <property type="match status" value="1"/>
</dbReference>
<dbReference type="CDD" id="cd11386">
    <property type="entry name" value="MCP_signal"/>
    <property type="match status" value="1"/>
</dbReference>
<organism evidence="15 16">
    <name type="scientific">Thiohalospira halophila DSM 15071</name>
    <dbReference type="NCBI Taxonomy" id="1123397"/>
    <lineage>
        <taxon>Bacteria</taxon>
        <taxon>Pseudomonadati</taxon>
        <taxon>Pseudomonadota</taxon>
        <taxon>Gammaproteobacteria</taxon>
        <taxon>Thiohalospirales</taxon>
        <taxon>Thiohalospiraceae</taxon>
        <taxon>Thiohalospira</taxon>
    </lineage>
</organism>
<keyword evidence="7 12" id="KW-1133">Transmembrane helix</keyword>
<dbReference type="STRING" id="1123397.SAMN05660831_02317"/>
<evidence type="ECO:0000256" key="4">
    <source>
        <dbReference type="ARBA" id="ARBA00022500"/>
    </source>
</evidence>